<evidence type="ECO:0000313" key="2">
    <source>
        <dbReference type="Proteomes" id="UP000034789"/>
    </source>
</evidence>
<dbReference type="AlphaFoldDB" id="A0A0G1YWW5"/>
<reference evidence="1 2" key="1">
    <citation type="journal article" date="2015" name="Nature">
        <title>rRNA introns, odd ribosomes, and small enigmatic genomes across a large radiation of phyla.</title>
        <authorList>
            <person name="Brown C.T."/>
            <person name="Hug L.A."/>
            <person name="Thomas B.C."/>
            <person name="Sharon I."/>
            <person name="Castelle C.J."/>
            <person name="Singh A."/>
            <person name="Wilkins M.J."/>
            <person name="Williams K.H."/>
            <person name="Banfield J.F."/>
        </authorList>
    </citation>
    <scope>NUCLEOTIDE SEQUENCE [LARGE SCALE GENOMIC DNA]</scope>
</reference>
<organism evidence="1 2">
    <name type="scientific">Candidatus Kaiserbacteria bacterium GW2011_GWA2_58_9</name>
    <dbReference type="NCBI Taxonomy" id="1618672"/>
    <lineage>
        <taxon>Bacteria</taxon>
        <taxon>Candidatus Kaiseribacteriota</taxon>
    </lineage>
</organism>
<dbReference type="InterPro" id="IPR013321">
    <property type="entry name" value="Arc_rbn_hlx_hlx"/>
</dbReference>
<protein>
    <submittedName>
        <fullName evidence="1">Uncharacterized protein</fullName>
    </submittedName>
</protein>
<dbReference type="GO" id="GO:0006355">
    <property type="term" value="P:regulation of DNA-templated transcription"/>
    <property type="evidence" value="ECO:0007669"/>
    <property type="project" value="InterPro"/>
</dbReference>
<dbReference type="Gene3D" id="1.10.1220.10">
    <property type="entry name" value="Met repressor-like"/>
    <property type="match status" value="1"/>
</dbReference>
<accession>A0A0G1YWW5</accession>
<name>A0A0G1YWW5_9BACT</name>
<evidence type="ECO:0000313" key="1">
    <source>
        <dbReference type="EMBL" id="KKW47731.1"/>
    </source>
</evidence>
<sequence length="78" mass="9430">MQTTVMFKTDKKRKEAVQRIAREMGLSFSTVMNEYMREFIEKQEITFRTFTKPDDHQWEGAYRRLQSMSKSKQSRRSA</sequence>
<comment type="caution">
    <text evidence="1">The sequence shown here is derived from an EMBL/GenBank/DDBJ whole genome shotgun (WGS) entry which is preliminary data.</text>
</comment>
<dbReference type="EMBL" id="LCSD01000007">
    <property type="protein sequence ID" value="KKW47731.1"/>
    <property type="molecule type" value="Genomic_DNA"/>
</dbReference>
<dbReference type="Proteomes" id="UP000034789">
    <property type="component" value="Unassembled WGS sequence"/>
</dbReference>
<proteinExistence type="predicted"/>
<gene>
    <name evidence="1" type="ORF">UY98_C0007G0015</name>
</gene>